<dbReference type="PANTHER" id="PTHR34223:SF99">
    <property type="entry name" value="OS04G0440200 PROTEIN"/>
    <property type="match status" value="1"/>
</dbReference>
<dbReference type="Proteomes" id="UP001054889">
    <property type="component" value="Unassembled WGS sequence"/>
</dbReference>
<dbReference type="Pfam" id="PF00646">
    <property type="entry name" value="F-box"/>
    <property type="match status" value="1"/>
</dbReference>
<organism evidence="2 3">
    <name type="scientific">Eleusine coracana subsp. coracana</name>
    <dbReference type="NCBI Taxonomy" id="191504"/>
    <lineage>
        <taxon>Eukaryota</taxon>
        <taxon>Viridiplantae</taxon>
        <taxon>Streptophyta</taxon>
        <taxon>Embryophyta</taxon>
        <taxon>Tracheophyta</taxon>
        <taxon>Spermatophyta</taxon>
        <taxon>Magnoliopsida</taxon>
        <taxon>Liliopsida</taxon>
        <taxon>Poales</taxon>
        <taxon>Poaceae</taxon>
        <taxon>PACMAD clade</taxon>
        <taxon>Chloridoideae</taxon>
        <taxon>Cynodonteae</taxon>
        <taxon>Eleusininae</taxon>
        <taxon>Eleusine</taxon>
    </lineage>
</organism>
<proteinExistence type="predicted"/>
<dbReference type="PANTHER" id="PTHR34223">
    <property type="entry name" value="OS11G0201299 PROTEIN"/>
    <property type="match status" value="1"/>
</dbReference>
<dbReference type="Gene3D" id="3.80.10.10">
    <property type="entry name" value="Ribonuclease Inhibitor"/>
    <property type="match status" value="1"/>
</dbReference>
<dbReference type="AlphaFoldDB" id="A0AAV5EYF3"/>
<keyword evidence="3" id="KW-1185">Reference proteome</keyword>
<evidence type="ECO:0000313" key="3">
    <source>
        <dbReference type="Proteomes" id="UP001054889"/>
    </source>
</evidence>
<dbReference type="InterPro" id="IPR032675">
    <property type="entry name" value="LRR_dom_sf"/>
</dbReference>
<evidence type="ECO:0000313" key="2">
    <source>
        <dbReference type="EMBL" id="GJN27567.1"/>
    </source>
</evidence>
<dbReference type="InterPro" id="IPR053197">
    <property type="entry name" value="F-box_SCFL_complex_component"/>
</dbReference>
<evidence type="ECO:0000259" key="1">
    <source>
        <dbReference type="PROSITE" id="PS50181"/>
    </source>
</evidence>
<dbReference type="InterPro" id="IPR001810">
    <property type="entry name" value="F-box_dom"/>
</dbReference>
<dbReference type="CDD" id="cd22160">
    <property type="entry name" value="F-box_AtFBL13-like"/>
    <property type="match status" value="1"/>
</dbReference>
<feature type="domain" description="F-box" evidence="1">
    <location>
        <begin position="12"/>
        <end position="48"/>
    </location>
</feature>
<dbReference type="PROSITE" id="PS50181">
    <property type="entry name" value="FBOX"/>
    <property type="match status" value="1"/>
</dbReference>
<name>A0AAV5EYF3_ELECO</name>
<protein>
    <recommendedName>
        <fullName evidence="1">F-box domain-containing protein</fullName>
    </recommendedName>
</protein>
<dbReference type="EMBL" id="BQKI01000079">
    <property type="protein sequence ID" value="GJN27567.1"/>
    <property type="molecule type" value="Genomic_DNA"/>
</dbReference>
<reference evidence="2" key="1">
    <citation type="journal article" date="2018" name="DNA Res.">
        <title>Multiple hybrid de novo genome assembly of finger millet, an orphan allotetraploid crop.</title>
        <authorList>
            <person name="Hatakeyama M."/>
            <person name="Aluri S."/>
            <person name="Balachadran M.T."/>
            <person name="Sivarajan S.R."/>
            <person name="Patrignani A."/>
            <person name="Gruter S."/>
            <person name="Poveda L."/>
            <person name="Shimizu-Inatsugi R."/>
            <person name="Baeten J."/>
            <person name="Francoijs K.J."/>
            <person name="Nataraja K.N."/>
            <person name="Reddy Y.A.N."/>
            <person name="Phadnis S."/>
            <person name="Ravikumar R.L."/>
            <person name="Schlapbach R."/>
            <person name="Sreeman S.M."/>
            <person name="Shimizu K.K."/>
        </authorList>
    </citation>
    <scope>NUCLEOTIDE SEQUENCE</scope>
</reference>
<reference evidence="2" key="2">
    <citation type="submission" date="2021-12" db="EMBL/GenBank/DDBJ databases">
        <title>Resequencing data analysis of finger millet.</title>
        <authorList>
            <person name="Hatakeyama M."/>
            <person name="Aluri S."/>
            <person name="Balachadran M.T."/>
            <person name="Sivarajan S.R."/>
            <person name="Poveda L."/>
            <person name="Shimizu-Inatsugi R."/>
            <person name="Schlapbach R."/>
            <person name="Sreeman S.M."/>
            <person name="Shimizu K.K."/>
        </authorList>
    </citation>
    <scope>NUCLEOTIDE SEQUENCE</scope>
</reference>
<dbReference type="SUPFAM" id="SSF52047">
    <property type="entry name" value="RNI-like"/>
    <property type="match status" value="1"/>
</dbReference>
<accession>A0AAV5EYF3</accession>
<comment type="caution">
    <text evidence="2">The sequence shown here is derived from an EMBL/GenBank/DDBJ whole genome shotgun (WGS) entry which is preliminary data.</text>
</comment>
<dbReference type="Gene3D" id="1.20.1280.50">
    <property type="match status" value="1"/>
</dbReference>
<gene>
    <name evidence="2" type="primary">gb15597</name>
    <name evidence="2" type="ORF">PR202_gb15597</name>
</gene>
<dbReference type="SUPFAM" id="SSF81383">
    <property type="entry name" value="F-box domain"/>
    <property type="match status" value="1"/>
</dbReference>
<dbReference type="InterPro" id="IPR036047">
    <property type="entry name" value="F-box-like_dom_sf"/>
</dbReference>
<dbReference type="InterPro" id="IPR053781">
    <property type="entry name" value="F-box_AtFBL13-like"/>
</dbReference>
<sequence length="324" mass="36747">MKMKLPRKAVGRDRLSELPDQLLHHILSRLRSQQVVQTCVLSRRWQNVWRAAPVIDLNDLDFVSDVSRLEGKTIGQQRELYSEENVRHRWVRRALRCSPAALYVRNRSYGGAKDRNYHDKIELSPSVVASQAGGCRSLRILRLDNVIVEDGVMEQLDALFPVLEDLELRDCSCPSSTRITSATLRSLTVSRNCGRRFSFDTSRLPPVAAAPRLATLRLDVHAGDSLDHMPRLVHNRTDGTFMQNAAFLESLCELLGSVVASASCVQLSGFTTVVISSHFLLFRSFPIAIYAHLHDNELMIVFFASFASPFVISTRWWKRRIALF</sequence>